<feature type="signal peptide" evidence="1">
    <location>
        <begin position="1"/>
        <end position="25"/>
    </location>
</feature>
<feature type="domain" description="Ig-like" evidence="2">
    <location>
        <begin position="443"/>
        <end position="518"/>
    </location>
</feature>
<dbReference type="OrthoDB" id="9805017at2"/>
<sequence>MKKLFTPRNILVNLMLVLFAATTFAQTITTGTVTPGAVCAGSTVSVAFATTGTFPTSTTYTVELSDDAGDFTSPTAIGSGTSTPITATIPAAAAAGTAYKIRITSATPAVTGTESAAVTISALPPAPTVANVNYTVGDTPVALTATGTALQWYDVATGGTALAAAPVPTATAAGTQSYWVTQTVGGCESPRALITVTVACAPPAAPTVANVNYTVGDTPVALTATGTALKWYDVATGGTALAAAPVPTTTAAGTQSYWVTQTVGGCESPRALITVTVAACTPPAAPTVANVNYTVGDTPVALTATGTALKWYDVATGGTALAAAPVPTTTAAGTQSYWVTQTVGGCESPRALITVTVAACTPPAAPTVANVNYTVGDTPVALTATGTALKWYDVATGGTALAAAPVPTATAAGTQSYWVTQTVGGCESPRALITVTVAACTPPAAPTVANVNYTVGDTPVALTATGTALKWYDVATGGTALAAAPVPTTTAAGTQSYWVTQTVGSCESPRALITVTVSACVPPAAPTVANVSYTVGDTPAALTATGTALKWYTTATGGTGVTTAPTPTTTAAGTQSFWVTQTVGSCESPRALITVTVSACVPPAAPTVANVNYTVGDTPAALTATGTALKWYTTATGGAGVATAPTPTTTAAGTQSFWVTQTVGSCESARALITVTVSACVPPAAPTVANISYTVGDTPAALTATGTALKWYTTATGGAGVTTAPTPTTTAAGTQSFWVTQTVGSCESPRALITVTVSACVPPAAPTVANVSYTVGDTPAALTATGTALKWYTTATGGAGVTTAPTPSTTAAGTQSFWVTQTVGSCESARALITVTVSACAVLAPTVANITYCKGATATALTATGTALKWYTTATGGTGTATAPVPSTAVVGTKSYYVTQTVGPCESPRAKIDVVVIETAVPVISTPAPYCLNETATALTATGTALKWYSTATATTSSTTAPVPTTTVAGVKSYFVTQTVNGCESEKAEIIVTTKALSVLPTTTMPTVTLCQNSTAAALTASGTALKWYSTATATTALASAPVPPTTTVGTTSYYVSQTTTNACESPRLKIDVVIKDTPLAPTVTPQIEYCVGTTATALTPSGAAYSWYPTATATTPLSSTPVPSTTTAGTTNYYVSQNTTYPVGTTNLVCEGPRSLVSVVINPTPTAATVIGEEFCQEKADKTYSFAATPTTGNTIAWYTAATGGTALTATPTVNLKAPGDVTYYAVQVSAKNCESATRVAKTITVKPLPALPVLPQPSLVYCQFDKAVALQATPQTGATLDWFGTVATGGTASPTAPVPSTETGGTTSYYVGQTLNGCAGDRTKIDVQVNTTPKPATTTSLAYCQGETAPILDATGYALKWYRTVDGEWQGYPFTPFTEKVEDYSFYVTQTGQVNGCESPKEEIKIHIKAFPSATISGNSTIKFGETASVKLAFTSDGPWSYTLSDGTTGTSTTSTTQVPVQPAVTTTYSVTEVSNACGKGIQLGVAIVNVLVPTITTGNPSVAEACAGGDFQILFQKSGDFPTDSKMVVQLSTSTWDSTFYSIPSLVTGSSIVATIPDSTQGGTYYVRVASENPNPEFTQPGTISEITLKINPIPTATITGNQTIVIGDKAQLNVALTGIGPWQFYVNNGSTDSLYTATTTPYSIEVAPAKTTTYAITTVSNGCGTGLGKGTARVQVDPILGVEPPVTEWVKVYPTLIEQKCLIEITNTIVGEGATIQLLDTRGVVLKKKTTREAFSELDFSAMSSGIYLIRIENGDLNQVQRVFKP</sequence>
<feature type="domain" description="Ig-like" evidence="2">
    <location>
        <begin position="603"/>
        <end position="678"/>
    </location>
</feature>
<feature type="domain" description="Ig-like" evidence="2">
    <location>
        <begin position="844"/>
        <end position="916"/>
    </location>
</feature>
<feature type="domain" description="Ig-like" evidence="2">
    <location>
        <begin position="1001"/>
        <end position="1075"/>
    </location>
</feature>
<feature type="chain" id="PRO_5016366999" evidence="1">
    <location>
        <begin position="26"/>
        <end position="1770"/>
    </location>
</feature>
<dbReference type="Proteomes" id="UP000245880">
    <property type="component" value="Unassembled WGS sequence"/>
</dbReference>
<feature type="domain" description="Ig-like" evidence="2">
    <location>
        <begin position="363"/>
        <end position="437"/>
    </location>
</feature>
<evidence type="ECO:0000256" key="1">
    <source>
        <dbReference type="SAM" id="SignalP"/>
    </source>
</evidence>
<dbReference type="RefSeq" id="WP_109677527.1">
    <property type="nucleotide sequence ID" value="NZ_QGDT01000016.1"/>
</dbReference>
<feature type="domain" description="Ig-like" evidence="2">
    <location>
        <begin position="523"/>
        <end position="598"/>
    </location>
</feature>
<organism evidence="3 4">
    <name type="scientific">Dyadobacter jejuensis</name>
    <dbReference type="NCBI Taxonomy" id="1082580"/>
    <lineage>
        <taxon>Bacteria</taxon>
        <taxon>Pseudomonadati</taxon>
        <taxon>Bacteroidota</taxon>
        <taxon>Cytophagia</taxon>
        <taxon>Cytophagales</taxon>
        <taxon>Spirosomataceae</taxon>
        <taxon>Dyadobacter</taxon>
    </lineage>
</organism>
<reference evidence="3 4" key="1">
    <citation type="submission" date="2018-03" db="EMBL/GenBank/DDBJ databases">
        <title>Genomic Encyclopedia of Archaeal and Bacterial Type Strains, Phase II (KMG-II): from individual species to whole genera.</title>
        <authorList>
            <person name="Goeker M."/>
        </authorList>
    </citation>
    <scope>NUCLEOTIDE SEQUENCE [LARGE SCALE GENOMIC DNA]</scope>
    <source>
        <strain evidence="3 4">DSM 100346</strain>
    </source>
</reference>
<keyword evidence="1" id="KW-0732">Signal</keyword>
<evidence type="ECO:0000259" key="2">
    <source>
        <dbReference type="Pfam" id="PF19081"/>
    </source>
</evidence>
<dbReference type="NCBIfam" id="TIGR04183">
    <property type="entry name" value="Por_Secre_tail"/>
    <property type="match status" value="1"/>
</dbReference>
<feature type="domain" description="Ig-like" evidence="2">
    <location>
        <begin position="683"/>
        <end position="758"/>
    </location>
</feature>
<comment type="caution">
    <text evidence="3">The sequence shown here is derived from an EMBL/GenBank/DDBJ whole genome shotgun (WGS) entry which is preliminary data.</text>
</comment>
<gene>
    <name evidence="3" type="ORF">CLV98_1169</name>
</gene>
<name>A0A316ACW2_9BACT</name>
<keyword evidence="4" id="KW-1185">Reference proteome</keyword>
<dbReference type="EMBL" id="QGDT01000016">
    <property type="protein sequence ID" value="PWJ54724.1"/>
    <property type="molecule type" value="Genomic_DNA"/>
</dbReference>
<feature type="domain" description="Ig-like" evidence="2">
    <location>
        <begin position="203"/>
        <end position="277"/>
    </location>
</feature>
<feature type="domain" description="Ig-like" evidence="2">
    <location>
        <begin position="124"/>
        <end position="198"/>
    </location>
</feature>
<feature type="domain" description="Ig-like" evidence="2">
    <location>
        <begin position="1251"/>
        <end position="1332"/>
    </location>
</feature>
<protein>
    <submittedName>
        <fullName evidence="3">Putative secreted protein (Por secretion system target)</fullName>
    </submittedName>
</protein>
<dbReference type="InterPro" id="IPR044023">
    <property type="entry name" value="Ig_7"/>
</dbReference>
<proteinExistence type="predicted"/>
<dbReference type="Pfam" id="PF19081">
    <property type="entry name" value="Ig_7"/>
    <property type="match status" value="13"/>
</dbReference>
<feature type="domain" description="Ig-like" evidence="2">
    <location>
        <begin position="763"/>
        <end position="838"/>
    </location>
</feature>
<dbReference type="InterPro" id="IPR026444">
    <property type="entry name" value="Secre_tail"/>
</dbReference>
<accession>A0A316ACW2</accession>
<feature type="domain" description="Ig-like" evidence="2">
    <location>
        <begin position="283"/>
        <end position="357"/>
    </location>
</feature>
<feature type="domain" description="Ig-like" evidence="2">
    <location>
        <begin position="1166"/>
        <end position="1249"/>
    </location>
</feature>
<evidence type="ECO:0000313" key="3">
    <source>
        <dbReference type="EMBL" id="PWJ54724.1"/>
    </source>
</evidence>
<evidence type="ECO:0000313" key="4">
    <source>
        <dbReference type="Proteomes" id="UP000245880"/>
    </source>
</evidence>